<dbReference type="AlphaFoldDB" id="A0A235BV75"/>
<evidence type="ECO:0000313" key="2">
    <source>
        <dbReference type="Proteomes" id="UP000215215"/>
    </source>
</evidence>
<dbReference type="Proteomes" id="UP000215215">
    <property type="component" value="Unassembled WGS sequence"/>
</dbReference>
<comment type="caution">
    <text evidence="1">The sequence shown here is derived from an EMBL/GenBank/DDBJ whole genome shotgun (WGS) entry which is preliminary data.</text>
</comment>
<evidence type="ECO:0000313" key="1">
    <source>
        <dbReference type="EMBL" id="OYD16313.1"/>
    </source>
</evidence>
<evidence type="ECO:0008006" key="3">
    <source>
        <dbReference type="Google" id="ProtNLM"/>
    </source>
</evidence>
<dbReference type="Gene3D" id="2.40.160.60">
    <property type="entry name" value="Outer membrane protein transport protein (OMPP1/FadL/TodX)"/>
    <property type="match status" value="1"/>
</dbReference>
<reference evidence="1 2" key="1">
    <citation type="submission" date="2017-07" db="EMBL/GenBank/DDBJ databases">
        <title>Recovery of genomes from metagenomes via a dereplication, aggregation, and scoring strategy.</title>
        <authorList>
            <person name="Sieber C.M."/>
            <person name="Probst A.J."/>
            <person name="Sharrar A."/>
            <person name="Thomas B.C."/>
            <person name="Hess M."/>
            <person name="Tringe S.G."/>
            <person name="Banfield J.F."/>
        </authorList>
    </citation>
    <scope>NUCLEOTIDE SEQUENCE [LARGE SCALE GENOMIC DNA]</scope>
    <source>
        <strain evidence="1">JGI_Cruoil_03_44_89</strain>
    </source>
</reference>
<organism evidence="1 2">
    <name type="scientific">candidate division WOR-3 bacterium JGI_Cruoil_03_44_89</name>
    <dbReference type="NCBI Taxonomy" id="1973748"/>
    <lineage>
        <taxon>Bacteria</taxon>
        <taxon>Bacteria division WOR-3</taxon>
    </lineage>
</organism>
<dbReference type="NCBIfam" id="NF033709">
    <property type="entry name" value="PorV_fam"/>
    <property type="match status" value="1"/>
</dbReference>
<dbReference type="SUPFAM" id="SSF56935">
    <property type="entry name" value="Porins"/>
    <property type="match status" value="1"/>
</dbReference>
<protein>
    <recommendedName>
        <fullName evidence="3">PorV/PorQ family protein</fullName>
    </recommendedName>
</protein>
<gene>
    <name evidence="1" type="ORF">CH333_03695</name>
</gene>
<proteinExistence type="predicted"/>
<accession>A0A235BV75</accession>
<name>A0A235BV75_UNCW3</name>
<dbReference type="EMBL" id="NOZQ01000072">
    <property type="protein sequence ID" value="OYD16313.1"/>
    <property type="molecule type" value="Genomic_DNA"/>
</dbReference>
<sequence length="298" mass="32585">MKRFLLLFIPVLLFGGYERPGSTSGQFLKMGVSARAVGMGEAFIAVVDDASSVYYNPACLPLVARSDISLTHTRWFAGINHEFAGIASPFRGIGTFGISFVSLYTDAIEITTPLQPDGTGETFYATNYALGVSYGRFLTDHTSLGLTARYIGLSLYHYNVSALSFDLGTLFRTDIKGFRFGMKISNFGPNLRFINEFYSLPMSFALGAAFEPIPVLTLASVIMKPTDDEDVMNAGFEYRLNGYLALRGGYKFGYDAETWSSGVGFTVPLGNTTVKLDYAYSNLGVLSGSHRMTMGFSF</sequence>